<dbReference type="PRINTS" id="PR01498">
    <property type="entry name" value="SHAWCHANNEL"/>
</dbReference>
<dbReference type="EMBL" id="CAJNOL010000588">
    <property type="protein sequence ID" value="CAF1127334.1"/>
    <property type="molecule type" value="Genomic_DNA"/>
</dbReference>
<evidence type="ECO:0000256" key="3">
    <source>
        <dbReference type="ARBA" id="ARBA00022538"/>
    </source>
</evidence>
<keyword evidence="19" id="KW-1185">Reference proteome</keyword>
<dbReference type="GO" id="GO:0043679">
    <property type="term" value="C:axon terminus"/>
    <property type="evidence" value="ECO:0007669"/>
    <property type="project" value="TreeGrafter"/>
</dbReference>
<dbReference type="PANTHER" id="PTHR11537:SF252">
    <property type="entry name" value="POTASSIUM VOLTAGE-GATED CHANNEL PROTEIN SHAW"/>
    <property type="match status" value="1"/>
</dbReference>
<dbReference type="InterPro" id="IPR003974">
    <property type="entry name" value="K_chnl_volt-dep_Kv3"/>
</dbReference>
<dbReference type="SUPFAM" id="SSF81324">
    <property type="entry name" value="Voltage-gated potassium channels"/>
    <property type="match status" value="1"/>
</dbReference>
<keyword evidence="4 14" id="KW-0812">Transmembrane</keyword>
<dbReference type="SUPFAM" id="SSF54695">
    <property type="entry name" value="POZ domain"/>
    <property type="match status" value="1"/>
</dbReference>
<evidence type="ECO:0000256" key="4">
    <source>
        <dbReference type="ARBA" id="ARBA00022692"/>
    </source>
</evidence>
<accession>A0A813N7C1</accession>
<comment type="caution">
    <text evidence="16">The sequence shown here is derived from an EMBL/GenBank/DDBJ whole genome shotgun (WGS) entry which is preliminary data.</text>
</comment>
<dbReference type="InterPro" id="IPR028325">
    <property type="entry name" value="VG_K_chnl"/>
</dbReference>
<dbReference type="Proteomes" id="UP000663870">
    <property type="component" value="Unassembled WGS sequence"/>
</dbReference>
<dbReference type="GO" id="GO:0042734">
    <property type="term" value="C:presynaptic membrane"/>
    <property type="evidence" value="ECO:0007669"/>
    <property type="project" value="TreeGrafter"/>
</dbReference>
<sequence length="595" mass="67108">MADADNRVILNVGGIRHETYKATLKKIPATRLSRLTEALSNYDSVLNEFYFDRHPGVFAQILNYYRTGKLHYPTDVCGPLFETELEYWGLDANQVEPCCWMTYTTHRDTQDVLVGLDRLDLDDEPITEEEIPHKFGWDFDPTIRHKNMSVQEYMKTLPWFKRVQPRIWQLFEEPYSSSAAKAIQVVSIFFILVSIISFCLKTHPTMRVPTIALIENNYTNLTAPTYTLYKERTEAHEAFQYIEIACNVWFTFEIITRFIVSPKKFGFIRSPVNIIDFLATLSFYLDILFNKVLPASLTNTDLFEFFSITRIFRLFKLTRHYGGLKILIHTFTASMRELMLLIFFLVLFIVIFASLIYYAERLQKNPDNDFTSIPIGLWWSIVTMTTVGYGDMVPKTYVGMMVGGLCALTGVLTIALPVPVIVANFAMYYSHTQARSKLPKKRRRVMAVEPVRPPRGTVHGGGGVGGGGGAGGGGGSRALNKFGMDIGKTDGTMNTQGAPPGGGPRKNLIKQGGGGMAAKLGMTENNIIHNRIDDHAFYFSFMYFTEEIEMKSGSVNTSPINNSTSTIDTQGDNQKLDQHLSSRVQSSRTILTDVT</sequence>
<feature type="compositionally biased region" description="Polar residues" evidence="13">
    <location>
        <begin position="555"/>
        <end position="573"/>
    </location>
</feature>
<evidence type="ECO:0000313" key="16">
    <source>
        <dbReference type="EMBL" id="CAF0730597.1"/>
    </source>
</evidence>
<feature type="transmembrane region" description="Helical" evidence="14">
    <location>
        <begin position="371"/>
        <end position="390"/>
    </location>
</feature>
<feature type="domain" description="BTB" evidence="15">
    <location>
        <begin position="6"/>
        <end position="106"/>
    </location>
</feature>
<dbReference type="Pfam" id="PF02214">
    <property type="entry name" value="BTB_2"/>
    <property type="match status" value="1"/>
</dbReference>
<gene>
    <name evidence="17" type="ORF">JXQ802_LOCUS20527</name>
    <name evidence="16" type="ORF">PYM288_LOCUS928</name>
</gene>
<keyword evidence="9" id="KW-0406">Ion transport</keyword>
<dbReference type="PANTHER" id="PTHR11537">
    <property type="entry name" value="VOLTAGE-GATED POTASSIUM CHANNEL"/>
    <property type="match status" value="1"/>
</dbReference>
<evidence type="ECO:0000256" key="7">
    <source>
        <dbReference type="ARBA" id="ARBA00022958"/>
    </source>
</evidence>
<dbReference type="FunFam" id="3.30.710.10:FF:000020">
    <property type="entry name" value="Potassium voltage-gated channel protein Shaw"/>
    <property type="match status" value="1"/>
</dbReference>
<dbReference type="SMART" id="SM00225">
    <property type="entry name" value="BTB"/>
    <property type="match status" value="1"/>
</dbReference>
<dbReference type="InterPro" id="IPR005821">
    <property type="entry name" value="Ion_trans_dom"/>
</dbReference>
<evidence type="ECO:0000259" key="15">
    <source>
        <dbReference type="SMART" id="SM00225"/>
    </source>
</evidence>
<dbReference type="GO" id="GO:0045211">
    <property type="term" value="C:postsynaptic membrane"/>
    <property type="evidence" value="ECO:0007669"/>
    <property type="project" value="TreeGrafter"/>
</dbReference>
<evidence type="ECO:0000256" key="10">
    <source>
        <dbReference type="ARBA" id="ARBA00023136"/>
    </source>
</evidence>
<dbReference type="EMBL" id="CAJNOH010000004">
    <property type="protein sequence ID" value="CAF0730597.1"/>
    <property type="molecule type" value="Genomic_DNA"/>
</dbReference>
<keyword evidence="5" id="KW-0631">Potassium channel</keyword>
<evidence type="ECO:0000313" key="19">
    <source>
        <dbReference type="Proteomes" id="UP000663870"/>
    </source>
</evidence>
<dbReference type="InterPro" id="IPR003968">
    <property type="entry name" value="K_chnl_volt-dep_Kv"/>
</dbReference>
<dbReference type="InterPro" id="IPR003131">
    <property type="entry name" value="T1-type_BTB"/>
</dbReference>
<dbReference type="InterPro" id="IPR027359">
    <property type="entry name" value="Volt_channel_dom_sf"/>
</dbReference>
<evidence type="ECO:0000313" key="17">
    <source>
        <dbReference type="EMBL" id="CAF1127334.1"/>
    </source>
</evidence>
<proteinExistence type="inferred from homology"/>
<dbReference type="AlphaFoldDB" id="A0A813N7C1"/>
<keyword evidence="8 14" id="KW-1133">Transmembrane helix</keyword>
<dbReference type="GO" id="GO:0008076">
    <property type="term" value="C:voltage-gated potassium channel complex"/>
    <property type="evidence" value="ECO:0007669"/>
    <property type="project" value="InterPro"/>
</dbReference>
<dbReference type="GO" id="GO:0032809">
    <property type="term" value="C:neuronal cell body membrane"/>
    <property type="evidence" value="ECO:0007669"/>
    <property type="project" value="TreeGrafter"/>
</dbReference>
<evidence type="ECO:0000256" key="14">
    <source>
        <dbReference type="SAM" id="Phobius"/>
    </source>
</evidence>
<name>A0A813N7C1_9BILA</name>
<keyword evidence="3" id="KW-0633">Potassium transport</keyword>
<comment type="subcellular location">
    <subcellularLocation>
        <location evidence="1">Membrane</location>
        <topology evidence="1">Multi-pass membrane protein</topology>
    </subcellularLocation>
</comment>
<feature type="region of interest" description="Disordered" evidence="13">
    <location>
        <begin position="452"/>
        <end position="472"/>
    </location>
</feature>
<dbReference type="Gene3D" id="1.20.120.350">
    <property type="entry name" value="Voltage-gated potassium channels. Chain C"/>
    <property type="match status" value="1"/>
</dbReference>
<dbReference type="PRINTS" id="PR00169">
    <property type="entry name" value="KCHANNEL"/>
</dbReference>
<evidence type="ECO:0000256" key="8">
    <source>
        <dbReference type="ARBA" id="ARBA00022989"/>
    </source>
</evidence>
<dbReference type="GO" id="GO:0032590">
    <property type="term" value="C:dendrite membrane"/>
    <property type="evidence" value="ECO:0007669"/>
    <property type="project" value="TreeGrafter"/>
</dbReference>
<reference evidence="16" key="1">
    <citation type="submission" date="2021-02" db="EMBL/GenBank/DDBJ databases">
        <authorList>
            <person name="Nowell W R."/>
        </authorList>
    </citation>
    <scope>NUCLEOTIDE SEQUENCE</scope>
</reference>
<evidence type="ECO:0000256" key="12">
    <source>
        <dbReference type="ARBA" id="ARBA00061303"/>
    </source>
</evidence>
<keyword evidence="11" id="KW-0407">Ion channel</keyword>
<dbReference type="Proteomes" id="UP000663854">
    <property type="component" value="Unassembled WGS sequence"/>
</dbReference>
<keyword evidence="7" id="KW-0630">Potassium</keyword>
<dbReference type="GO" id="GO:0051260">
    <property type="term" value="P:protein homooligomerization"/>
    <property type="evidence" value="ECO:0007669"/>
    <property type="project" value="InterPro"/>
</dbReference>
<evidence type="ECO:0000256" key="1">
    <source>
        <dbReference type="ARBA" id="ARBA00004141"/>
    </source>
</evidence>
<keyword evidence="10 14" id="KW-0472">Membrane</keyword>
<dbReference type="GO" id="GO:0005251">
    <property type="term" value="F:delayed rectifier potassium channel activity"/>
    <property type="evidence" value="ECO:0007669"/>
    <property type="project" value="TreeGrafter"/>
</dbReference>
<evidence type="ECO:0000256" key="6">
    <source>
        <dbReference type="ARBA" id="ARBA00022882"/>
    </source>
</evidence>
<evidence type="ECO:0000256" key="2">
    <source>
        <dbReference type="ARBA" id="ARBA00022448"/>
    </source>
</evidence>
<protein>
    <recommendedName>
        <fullName evidence="15">BTB domain-containing protein</fullName>
    </recommendedName>
</protein>
<dbReference type="InterPro" id="IPR000210">
    <property type="entry name" value="BTB/POZ_dom"/>
</dbReference>
<evidence type="ECO:0000256" key="13">
    <source>
        <dbReference type="SAM" id="MobiDB-lite"/>
    </source>
</evidence>
<dbReference type="GO" id="GO:0001508">
    <property type="term" value="P:action potential"/>
    <property type="evidence" value="ECO:0007669"/>
    <property type="project" value="TreeGrafter"/>
</dbReference>
<evidence type="ECO:0000313" key="18">
    <source>
        <dbReference type="Proteomes" id="UP000663854"/>
    </source>
</evidence>
<feature type="compositionally biased region" description="Gly residues" evidence="13">
    <location>
        <begin position="458"/>
        <end position="472"/>
    </location>
</feature>
<feature type="compositionally biased region" description="Polar residues" evidence="13">
    <location>
        <begin position="581"/>
        <end position="595"/>
    </location>
</feature>
<evidence type="ECO:0000256" key="5">
    <source>
        <dbReference type="ARBA" id="ARBA00022826"/>
    </source>
</evidence>
<comment type="similarity">
    <text evidence="12">Belongs to the potassium channel family. C (Shaw) (TC 1.A.1.2) subfamily. Shaw sub-subfamily.</text>
</comment>
<keyword evidence="2" id="KW-0813">Transport</keyword>
<evidence type="ECO:0000256" key="9">
    <source>
        <dbReference type="ARBA" id="ARBA00023065"/>
    </source>
</evidence>
<evidence type="ECO:0000256" key="11">
    <source>
        <dbReference type="ARBA" id="ARBA00023303"/>
    </source>
</evidence>
<dbReference type="Pfam" id="PF00520">
    <property type="entry name" value="Ion_trans"/>
    <property type="match status" value="1"/>
</dbReference>
<dbReference type="PRINTS" id="PR01491">
    <property type="entry name" value="KVCHANNEL"/>
</dbReference>
<feature type="transmembrane region" description="Helical" evidence="14">
    <location>
        <begin position="338"/>
        <end position="359"/>
    </location>
</feature>
<dbReference type="FunFam" id="1.20.120.350:FF:000047">
    <property type="entry name" value="Uncharacterized protein, isoform C"/>
    <property type="match status" value="1"/>
</dbReference>
<keyword evidence="6" id="KW-0851">Voltage-gated channel</keyword>
<organism evidence="16 18">
    <name type="scientific">Rotaria sordida</name>
    <dbReference type="NCBI Taxonomy" id="392033"/>
    <lineage>
        <taxon>Eukaryota</taxon>
        <taxon>Metazoa</taxon>
        <taxon>Spiralia</taxon>
        <taxon>Gnathifera</taxon>
        <taxon>Rotifera</taxon>
        <taxon>Eurotatoria</taxon>
        <taxon>Bdelloidea</taxon>
        <taxon>Philodinida</taxon>
        <taxon>Philodinidae</taxon>
        <taxon>Rotaria</taxon>
    </lineage>
</organism>
<dbReference type="Gene3D" id="3.30.710.10">
    <property type="entry name" value="Potassium Channel Kv1.1, Chain A"/>
    <property type="match status" value="1"/>
</dbReference>
<feature type="transmembrane region" description="Helical" evidence="14">
    <location>
        <begin position="402"/>
        <end position="429"/>
    </location>
</feature>
<dbReference type="Gene3D" id="1.10.287.70">
    <property type="match status" value="1"/>
</dbReference>
<dbReference type="InterPro" id="IPR011333">
    <property type="entry name" value="SKP1/BTB/POZ_sf"/>
</dbReference>
<feature type="region of interest" description="Disordered" evidence="13">
    <location>
        <begin position="555"/>
        <end position="595"/>
    </location>
</feature>
<dbReference type="FunFam" id="1.10.287.70:FF:000002">
    <property type="entry name" value="Potassium voltage-gated channel subfamily a member"/>
    <property type="match status" value="1"/>
</dbReference>
<feature type="transmembrane region" description="Helical" evidence="14">
    <location>
        <begin position="182"/>
        <end position="200"/>
    </location>
</feature>